<evidence type="ECO:0000256" key="3">
    <source>
        <dbReference type="PROSITE-ProRule" id="PRU00339"/>
    </source>
</evidence>
<evidence type="ECO:0000313" key="4">
    <source>
        <dbReference type="EMBL" id="PSB00984.1"/>
    </source>
</evidence>
<protein>
    <submittedName>
        <fullName evidence="4">Uncharacterized protein</fullName>
    </submittedName>
</protein>
<reference evidence="4 5" key="1">
    <citation type="submission" date="2018-02" db="EMBL/GenBank/DDBJ databases">
        <authorList>
            <person name="Cohen D.B."/>
            <person name="Kent A.D."/>
        </authorList>
    </citation>
    <scope>NUCLEOTIDE SEQUENCE [LARGE SCALE GENOMIC DNA]</scope>
    <source>
        <strain evidence="4 5">CCAP 1448/3</strain>
    </source>
</reference>
<dbReference type="PROSITE" id="PS50005">
    <property type="entry name" value="TPR"/>
    <property type="match status" value="3"/>
</dbReference>
<proteinExistence type="predicted"/>
<dbReference type="AlphaFoldDB" id="A0A2T1BYG2"/>
<feature type="repeat" description="TPR" evidence="3">
    <location>
        <begin position="36"/>
        <end position="69"/>
    </location>
</feature>
<dbReference type="SUPFAM" id="SSF48452">
    <property type="entry name" value="TPR-like"/>
    <property type="match status" value="1"/>
</dbReference>
<feature type="repeat" description="TPR" evidence="3">
    <location>
        <begin position="312"/>
        <end position="345"/>
    </location>
</feature>
<evidence type="ECO:0000313" key="5">
    <source>
        <dbReference type="Proteomes" id="UP000238762"/>
    </source>
</evidence>
<dbReference type="Proteomes" id="UP000238762">
    <property type="component" value="Unassembled WGS sequence"/>
</dbReference>
<dbReference type="Pfam" id="PF13414">
    <property type="entry name" value="TPR_11"/>
    <property type="match status" value="2"/>
</dbReference>
<comment type="caution">
    <text evidence="4">The sequence shown here is derived from an EMBL/GenBank/DDBJ whole genome shotgun (WGS) entry which is preliminary data.</text>
</comment>
<sequence length="430" mass="48847">MDEELYDRGLEKARQGDLTGAIACFTQALQVNPWLADAYYHRGLAYYDLGELQKAAFDYTEAIKHNLRQANYYCARALVRVGLKYLPGAEEDIEKAISIDPKSAQAYYLKGIILRKQGSNTNAILSWKQAAQLYLEQKDADNCRRCLENIEQLQSPPLIVPNPSIPNQPQVAPAKLEIIYQQMWQQAQKGDAKTAIESLNWAIAMDKKDALAYCYRGSIRALIGQDREGLADLNQSLQLDSKNLLAYQNRGQLKAKIGDYNGALADLEQVFQMVTPNAELMLVRANIYQQMGNYLEAIEDYTESLKLAPKQPEVYYQRAIAYTRIEEIKQAVADYQQAATLYSEQNNWDEYQNTLERLKQVQSATPVGIPKAQANSNPLWERLILLVGGQVEIAERLVEQVKLYYPGMAEDWYLEKVLYDIEQGNFQGDG</sequence>
<dbReference type="PANTHER" id="PTHR44858">
    <property type="entry name" value="TETRATRICOPEPTIDE REPEAT PROTEIN 6"/>
    <property type="match status" value="1"/>
</dbReference>
<dbReference type="InterPro" id="IPR019734">
    <property type="entry name" value="TPR_rpt"/>
</dbReference>
<dbReference type="InterPro" id="IPR050498">
    <property type="entry name" value="Ycf3"/>
</dbReference>
<dbReference type="EMBL" id="PVWJ01000141">
    <property type="protein sequence ID" value="PSB00984.1"/>
    <property type="molecule type" value="Genomic_DNA"/>
</dbReference>
<dbReference type="Pfam" id="PF13431">
    <property type="entry name" value="TPR_17"/>
    <property type="match status" value="1"/>
</dbReference>
<name>A0A2T1BYG2_9CYAN</name>
<dbReference type="PROSITE" id="PS50293">
    <property type="entry name" value="TPR_REGION"/>
    <property type="match status" value="1"/>
</dbReference>
<dbReference type="Gene3D" id="1.25.40.10">
    <property type="entry name" value="Tetratricopeptide repeat domain"/>
    <property type="match status" value="4"/>
</dbReference>
<dbReference type="RefSeq" id="WP_106290939.1">
    <property type="nucleotide sequence ID" value="NZ_CAWNTC010000175.1"/>
</dbReference>
<keyword evidence="5" id="KW-1185">Reference proteome</keyword>
<organism evidence="4 5">
    <name type="scientific">Merismopedia glauca CCAP 1448/3</name>
    <dbReference type="NCBI Taxonomy" id="1296344"/>
    <lineage>
        <taxon>Bacteria</taxon>
        <taxon>Bacillati</taxon>
        <taxon>Cyanobacteriota</taxon>
        <taxon>Cyanophyceae</taxon>
        <taxon>Synechococcales</taxon>
        <taxon>Merismopediaceae</taxon>
        <taxon>Merismopedia</taxon>
    </lineage>
</organism>
<evidence type="ECO:0000256" key="2">
    <source>
        <dbReference type="ARBA" id="ARBA00022803"/>
    </source>
</evidence>
<feature type="repeat" description="TPR" evidence="3">
    <location>
        <begin position="278"/>
        <end position="311"/>
    </location>
</feature>
<keyword evidence="1" id="KW-0677">Repeat</keyword>
<keyword evidence="2 3" id="KW-0802">TPR repeat</keyword>
<dbReference type="OrthoDB" id="9815040at2"/>
<evidence type="ECO:0000256" key="1">
    <source>
        <dbReference type="ARBA" id="ARBA00022737"/>
    </source>
</evidence>
<accession>A0A2T1BYG2</accession>
<dbReference type="PANTHER" id="PTHR44858:SF1">
    <property type="entry name" value="UDP-N-ACETYLGLUCOSAMINE--PEPTIDE N-ACETYLGLUCOSAMINYLTRANSFERASE SPINDLY-RELATED"/>
    <property type="match status" value="1"/>
</dbReference>
<reference evidence="4 5" key="2">
    <citation type="submission" date="2018-03" db="EMBL/GenBank/DDBJ databases">
        <title>The ancient ancestry and fast evolution of plastids.</title>
        <authorList>
            <person name="Moore K.R."/>
            <person name="Magnabosco C."/>
            <person name="Momper L."/>
            <person name="Gold D.A."/>
            <person name="Bosak T."/>
            <person name="Fournier G.P."/>
        </authorList>
    </citation>
    <scope>NUCLEOTIDE SEQUENCE [LARGE SCALE GENOMIC DNA]</scope>
    <source>
        <strain evidence="4 5">CCAP 1448/3</strain>
    </source>
</reference>
<dbReference type="InterPro" id="IPR011990">
    <property type="entry name" value="TPR-like_helical_dom_sf"/>
</dbReference>
<dbReference type="SMART" id="SM00028">
    <property type="entry name" value="TPR"/>
    <property type="match status" value="9"/>
</dbReference>
<gene>
    <name evidence="4" type="ORF">C7B64_20715</name>
</gene>